<evidence type="ECO:0000313" key="4">
    <source>
        <dbReference type="Proteomes" id="UP001199355"/>
    </source>
</evidence>
<keyword evidence="1" id="KW-0472">Membrane</keyword>
<name>A0AAE3DLG8_9FIRM</name>
<dbReference type="Pfam" id="PF04892">
    <property type="entry name" value="VanZ"/>
    <property type="match status" value="1"/>
</dbReference>
<evidence type="ECO:0000256" key="1">
    <source>
        <dbReference type="SAM" id="Phobius"/>
    </source>
</evidence>
<dbReference type="InterPro" id="IPR006976">
    <property type="entry name" value="VanZ-like"/>
</dbReference>
<dbReference type="PANTHER" id="PTHR36834">
    <property type="entry name" value="MEMBRANE PROTEIN-RELATED"/>
    <property type="match status" value="1"/>
</dbReference>
<feature type="transmembrane region" description="Helical" evidence="1">
    <location>
        <begin position="148"/>
        <end position="166"/>
    </location>
</feature>
<evidence type="ECO:0000259" key="2">
    <source>
        <dbReference type="Pfam" id="PF04892"/>
    </source>
</evidence>
<dbReference type="EMBL" id="JAJEQF010000001">
    <property type="protein sequence ID" value="MCC2166307.1"/>
    <property type="molecule type" value="Genomic_DNA"/>
</dbReference>
<evidence type="ECO:0000313" key="3">
    <source>
        <dbReference type="EMBL" id="MCC2166307.1"/>
    </source>
</evidence>
<dbReference type="AlphaFoldDB" id="A0AAE3DLG8"/>
<keyword evidence="1" id="KW-1133">Transmembrane helix</keyword>
<reference evidence="3 4" key="1">
    <citation type="submission" date="2021-10" db="EMBL/GenBank/DDBJ databases">
        <title>Anaerobic single-cell dispensing facilitates the cultivation of human gut bacteria.</title>
        <authorList>
            <person name="Afrizal A."/>
        </authorList>
    </citation>
    <scope>NUCLEOTIDE SEQUENCE [LARGE SCALE GENOMIC DNA]</scope>
    <source>
        <strain evidence="3 4">CLA-AA-H244</strain>
    </source>
</reference>
<sequence length="175" mass="20430">MKKIWNQLGHSLFAEDESSRKTKHILKTVFFFYILVLLKVIVFKYPLARLEAIAASWTKEVVWEGLGTANFTLFKTIRMYIRYWGKLNSFENLFGNVLAFVPLGFLLPFLQKESRRFWILFLDAFVLVCCIELFQLFTAFGAFDVDDILLNCVGALLGYAVFSRCLRDARRTQEK</sequence>
<protein>
    <submittedName>
        <fullName evidence="3">VanZ family protein</fullName>
    </submittedName>
</protein>
<dbReference type="PANTHER" id="PTHR36834:SF1">
    <property type="entry name" value="INTEGRAL MEMBRANE PROTEIN"/>
    <property type="match status" value="1"/>
</dbReference>
<organism evidence="3 4">
    <name type="scientific">Gallintestinimicrobium propionicum</name>
    <dbReference type="NCBI Taxonomy" id="2981770"/>
    <lineage>
        <taxon>Bacteria</taxon>
        <taxon>Bacillati</taxon>
        <taxon>Bacillota</taxon>
        <taxon>Clostridia</taxon>
        <taxon>Lachnospirales</taxon>
        <taxon>Lachnospiraceae</taxon>
        <taxon>Gallintestinimicrobium</taxon>
    </lineage>
</organism>
<keyword evidence="1" id="KW-0812">Transmembrane</keyword>
<feature type="transmembrane region" description="Helical" evidence="1">
    <location>
        <begin position="93"/>
        <end position="110"/>
    </location>
</feature>
<feature type="domain" description="VanZ-like" evidence="2">
    <location>
        <begin position="30"/>
        <end position="163"/>
    </location>
</feature>
<dbReference type="RefSeq" id="WP_262586054.1">
    <property type="nucleotide sequence ID" value="NZ_JAJEQF010000001.1"/>
</dbReference>
<gene>
    <name evidence="3" type="ORF">LKD45_01115</name>
</gene>
<accession>A0AAE3DLG8</accession>
<proteinExistence type="predicted"/>
<comment type="caution">
    <text evidence="3">The sequence shown here is derived from an EMBL/GenBank/DDBJ whole genome shotgun (WGS) entry which is preliminary data.</text>
</comment>
<dbReference type="Proteomes" id="UP001199355">
    <property type="component" value="Unassembled WGS sequence"/>
</dbReference>
<feature type="transmembrane region" description="Helical" evidence="1">
    <location>
        <begin position="117"/>
        <end position="142"/>
    </location>
</feature>
<feature type="transmembrane region" description="Helical" evidence="1">
    <location>
        <begin position="29"/>
        <end position="47"/>
    </location>
</feature>
<dbReference type="InterPro" id="IPR053150">
    <property type="entry name" value="Teicoplanin_resist-assoc"/>
</dbReference>
<keyword evidence="4" id="KW-1185">Reference proteome</keyword>